<evidence type="ECO:0000313" key="7">
    <source>
        <dbReference type="Proteomes" id="UP000248745"/>
    </source>
</evidence>
<evidence type="ECO:0000259" key="4">
    <source>
        <dbReference type="Pfam" id="PF02678"/>
    </source>
</evidence>
<dbReference type="InterPro" id="IPR012093">
    <property type="entry name" value="Pirin"/>
</dbReference>
<dbReference type="CDD" id="cd02910">
    <property type="entry name" value="cupin_Yhhw_N"/>
    <property type="match status" value="1"/>
</dbReference>
<sequence length="247" mass="27876">MAQYIFHKSDSRHHEYNDWLDSKKTFSFADYYNPKRMNFGALRVFNDDILVAGKGFGNHPHDNMEIISIPLTGSLKHKDNLGNEKIISAGQSQIMSTGSGVFHSEYNNEPDGETRFLQIWIYPNELNTSPRYQEVALPTEKGRSHFEAFIAPQASETISAIQQNAWMSIGNFEKHQTFNYPVHLKGNGIYLYVITGAIEVDGHQLIEVDGHQLSDGDGLGITEIDHFSGKVNSENAQLLVIEVPMQF</sequence>
<feature type="domain" description="Quercetin 2,3-dioxygenase C-terminal cupin" evidence="5">
    <location>
        <begin position="150"/>
        <end position="243"/>
    </location>
</feature>
<protein>
    <submittedName>
        <fullName evidence="6">Pirin family protein</fullName>
    </submittedName>
</protein>
<gene>
    <name evidence="6" type="ORF">DN068_21800</name>
</gene>
<dbReference type="PANTHER" id="PTHR43212:SF3">
    <property type="entry name" value="QUERCETIN 2,3-DIOXYGENASE"/>
    <property type="match status" value="1"/>
</dbReference>
<dbReference type="InterPro" id="IPR003829">
    <property type="entry name" value="Pirin_N_dom"/>
</dbReference>
<evidence type="ECO:0000256" key="1">
    <source>
        <dbReference type="ARBA" id="ARBA00008416"/>
    </source>
</evidence>
<dbReference type="Proteomes" id="UP000248745">
    <property type="component" value="Unassembled WGS sequence"/>
</dbReference>
<evidence type="ECO:0000259" key="5">
    <source>
        <dbReference type="Pfam" id="PF17954"/>
    </source>
</evidence>
<dbReference type="Gene3D" id="2.60.120.10">
    <property type="entry name" value="Jelly Rolls"/>
    <property type="match status" value="2"/>
</dbReference>
<evidence type="ECO:0000256" key="2">
    <source>
        <dbReference type="PIRSR" id="PIRSR006232-1"/>
    </source>
</evidence>
<dbReference type="EMBL" id="QKTW01000032">
    <property type="protein sequence ID" value="PZF70755.1"/>
    <property type="molecule type" value="Genomic_DNA"/>
</dbReference>
<dbReference type="Pfam" id="PF02678">
    <property type="entry name" value="Pirin"/>
    <property type="match status" value="1"/>
</dbReference>
<dbReference type="RefSeq" id="WP_111001082.1">
    <property type="nucleotide sequence ID" value="NZ_QKTW01000032.1"/>
</dbReference>
<feature type="binding site" evidence="2">
    <location>
        <position position="103"/>
    </location>
    <ligand>
        <name>Fe cation</name>
        <dbReference type="ChEBI" id="CHEBI:24875"/>
    </ligand>
</feature>
<feature type="binding site" evidence="2">
    <location>
        <position position="105"/>
    </location>
    <ligand>
        <name>Fe cation</name>
        <dbReference type="ChEBI" id="CHEBI:24875"/>
    </ligand>
</feature>
<evidence type="ECO:0000256" key="3">
    <source>
        <dbReference type="RuleBase" id="RU003457"/>
    </source>
</evidence>
<proteinExistence type="inferred from homology"/>
<dbReference type="PIRSF" id="PIRSF006232">
    <property type="entry name" value="Pirin"/>
    <property type="match status" value="1"/>
</dbReference>
<keyword evidence="2" id="KW-0408">Iron</keyword>
<dbReference type="InterPro" id="IPR011051">
    <property type="entry name" value="RmlC_Cupin_sf"/>
</dbReference>
<comment type="cofactor">
    <cofactor evidence="2">
        <name>Fe cation</name>
        <dbReference type="ChEBI" id="CHEBI:24875"/>
    </cofactor>
    <text evidence="2">Binds 1 Fe cation per subunit.</text>
</comment>
<keyword evidence="2" id="KW-0479">Metal-binding</keyword>
<comment type="similarity">
    <text evidence="1 3">Belongs to the pirin family.</text>
</comment>
<feature type="binding site" evidence="2">
    <location>
        <position position="61"/>
    </location>
    <ligand>
        <name>Fe cation</name>
        <dbReference type="ChEBI" id="CHEBI:24875"/>
    </ligand>
</feature>
<dbReference type="Pfam" id="PF17954">
    <property type="entry name" value="Pirin_C_2"/>
    <property type="match status" value="1"/>
</dbReference>
<evidence type="ECO:0000313" key="6">
    <source>
        <dbReference type="EMBL" id="PZF70755.1"/>
    </source>
</evidence>
<keyword evidence="7" id="KW-1185">Reference proteome</keyword>
<dbReference type="PANTHER" id="PTHR43212">
    <property type="entry name" value="QUERCETIN 2,3-DIOXYGENASE"/>
    <property type="match status" value="1"/>
</dbReference>
<dbReference type="InterPro" id="IPR014710">
    <property type="entry name" value="RmlC-like_jellyroll"/>
</dbReference>
<dbReference type="GO" id="GO:0046872">
    <property type="term" value="F:metal ion binding"/>
    <property type="evidence" value="ECO:0007669"/>
    <property type="project" value="UniProtKB-KW"/>
</dbReference>
<comment type="caution">
    <text evidence="6">The sequence shown here is derived from an EMBL/GenBank/DDBJ whole genome shotgun (WGS) entry which is preliminary data.</text>
</comment>
<dbReference type="InterPro" id="IPR041602">
    <property type="entry name" value="Quercetinase_C"/>
</dbReference>
<dbReference type="AlphaFoldDB" id="A0A2W2A677"/>
<organism evidence="6 7">
    <name type="scientific">Taibaiella soli</name>
    <dbReference type="NCBI Taxonomy" id="1649169"/>
    <lineage>
        <taxon>Bacteria</taxon>
        <taxon>Pseudomonadati</taxon>
        <taxon>Bacteroidota</taxon>
        <taxon>Chitinophagia</taxon>
        <taxon>Chitinophagales</taxon>
        <taxon>Chitinophagaceae</taxon>
        <taxon>Taibaiella</taxon>
    </lineage>
</organism>
<reference evidence="6 7" key="1">
    <citation type="submission" date="2018-06" db="EMBL/GenBank/DDBJ databases">
        <title>Mucibacter soli gen. nov., sp. nov., a new member of the family Chitinophagaceae producing mucin.</title>
        <authorList>
            <person name="Kim M.-K."/>
            <person name="Park S."/>
            <person name="Kim T.-S."/>
            <person name="Joung Y."/>
            <person name="Han J.-H."/>
            <person name="Kim S.B."/>
        </authorList>
    </citation>
    <scope>NUCLEOTIDE SEQUENCE [LARGE SCALE GENOMIC DNA]</scope>
    <source>
        <strain evidence="6 7">R1-15</strain>
    </source>
</reference>
<name>A0A2W2A677_9BACT</name>
<feature type="domain" description="Pirin N-terminal" evidence="4">
    <location>
        <begin position="13"/>
        <end position="121"/>
    </location>
</feature>
<feature type="binding site" evidence="2">
    <location>
        <position position="59"/>
    </location>
    <ligand>
        <name>Fe cation</name>
        <dbReference type="ChEBI" id="CHEBI:24875"/>
    </ligand>
</feature>
<accession>A0A2W2A677</accession>
<dbReference type="OrthoDB" id="321327at2"/>
<dbReference type="SUPFAM" id="SSF51182">
    <property type="entry name" value="RmlC-like cupins"/>
    <property type="match status" value="1"/>
</dbReference>